<comment type="caution">
    <text evidence="1">The sequence shown here is derived from an EMBL/GenBank/DDBJ whole genome shotgun (WGS) entry which is preliminary data.</text>
</comment>
<name>A0A6N7Z8W7_9PSEU</name>
<dbReference type="Proteomes" id="UP000440096">
    <property type="component" value="Unassembled WGS sequence"/>
</dbReference>
<evidence type="ECO:0000313" key="2">
    <source>
        <dbReference type="Proteomes" id="UP000440096"/>
    </source>
</evidence>
<protein>
    <recommendedName>
        <fullName evidence="3">PspA domain-containing protein</fullName>
    </recommendedName>
</protein>
<proteinExistence type="predicted"/>
<dbReference type="AlphaFoldDB" id="A0A6N7Z8W7"/>
<dbReference type="EMBL" id="WMBA01000045">
    <property type="protein sequence ID" value="MTD57246.1"/>
    <property type="molecule type" value="Genomic_DNA"/>
</dbReference>
<evidence type="ECO:0000313" key="1">
    <source>
        <dbReference type="EMBL" id="MTD57246.1"/>
    </source>
</evidence>
<sequence>MTEPEGDYTEGGVPTFDYVRDKIEHRSAVADGMTELSGDTASVDEQIAERHRAAKDKLAEIRRSLRDERPTGD</sequence>
<dbReference type="RefSeq" id="WP_154759381.1">
    <property type="nucleotide sequence ID" value="NZ_WMBA01000045.1"/>
</dbReference>
<keyword evidence="2" id="KW-1185">Reference proteome</keyword>
<organism evidence="1 2">
    <name type="scientific">Amycolatopsis pithecellobii</name>
    <dbReference type="NCBI Taxonomy" id="664692"/>
    <lineage>
        <taxon>Bacteria</taxon>
        <taxon>Bacillati</taxon>
        <taxon>Actinomycetota</taxon>
        <taxon>Actinomycetes</taxon>
        <taxon>Pseudonocardiales</taxon>
        <taxon>Pseudonocardiaceae</taxon>
        <taxon>Amycolatopsis</taxon>
    </lineage>
</organism>
<gene>
    <name evidence="1" type="ORF">GKO32_25185</name>
</gene>
<accession>A0A6N7Z8W7</accession>
<reference evidence="1 2" key="1">
    <citation type="submission" date="2019-11" db="EMBL/GenBank/DDBJ databases">
        <title>Draft genome of Amycolatopsis RM579.</title>
        <authorList>
            <person name="Duangmal K."/>
            <person name="Mingma R."/>
        </authorList>
    </citation>
    <scope>NUCLEOTIDE SEQUENCE [LARGE SCALE GENOMIC DNA]</scope>
    <source>
        <strain evidence="1 2">RM579</strain>
    </source>
</reference>
<dbReference type="OrthoDB" id="4377479at2"/>
<evidence type="ECO:0008006" key="3">
    <source>
        <dbReference type="Google" id="ProtNLM"/>
    </source>
</evidence>